<dbReference type="EMBL" id="LXPE01000019">
    <property type="protein sequence ID" value="OBA26333.1"/>
    <property type="molecule type" value="Genomic_DNA"/>
</dbReference>
<dbReference type="Proteomes" id="UP000092321">
    <property type="component" value="Unassembled WGS sequence"/>
</dbReference>
<dbReference type="InterPro" id="IPR003819">
    <property type="entry name" value="TauD/TfdA-like"/>
</dbReference>
<dbReference type="Gene3D" id="3.60.130.10">
    <property type="entry name" value="Clavaminate synthase-like"/>
    <property type="match status" value="1"/>
</dbReference>
<keyword evidence="9" id="KW-1185">Reference proteome</keyword>
<evidence type="ECO:0000256" key="2">
    <source>
        <dbReference type="ARBA" id="ARBA00005896"/>
    </source>
</evidence>
<keyword evidence="4" id="KW-0223">Dioxygenase</keyword>
<gene>
    <name evidence="8" type="ORF">HANVADRAFT_2863</name>
</gene>
<evidence type="ECO:0000256" key="3">
    <source>
        <dbReference type="ARBA" id="ARBA00022723"/>
    </source>
</evidence>
<comment type="cofactor">
    <cofactor evidence="1">
        <name>Fe(2+)</name>
        <dbReference type="ChEBI" id="CHEBI:29033"/>
    </cofactor>
</comment>
<proteinExistence type="inferred from homology"/>
<dbReference type="SUPFAM" id="SSF51197">
    <property type="entry name" value="Clavaminate synthase-like"/>
    <property type="match status" value="1"/>
</dbReference>
<comment type="caution">
    <text evidence="8">The sequence shown here is derived from an EMBL/GenBank/DDBJ whole genome shotgun (WGS) entry which is preliminary data.</text>
</comment>
<name>A0A1B7TC97_9ASCO</name>
<dbReference type="GO" id="GO:0051213">
    <property type="term" value="F:dioxygenase activity"/>
    <property type="evidence" value="ECO:0007669"/>
    <property type="project" value="UniProtKB-KW"/>
</dbReference>
<dbReference type="PANTHER" id="PTHR43779">
    <property type="entry name" value="DIOXYGENASE RV0097-RELATED"/>
    <property type="match status" value="1"/>
</dbReference>
<evidence type="ECO:0000256" key="5">
    <source>
        <dbReference type="ARBA" id="ARBA00023002"/>
    </source>
</evidence>
<sequence length="394" mass="45232">MTQIDTAPIVEDKLTVTPLVGKPLGCKVTLPSYCENDPSKLNEQDHKKLFEAVLTYLVVVIPKMDNFSPNSQYNLTRSFDYSISQKDLSKVSYGHEDKILANDKSILKRDLITIKQQPEVHVLGNGQWQDKKYGDDPIDLKHPTHFTFHKDTLPKEKCFNVPEGEIPWTRFYRWHIDSALYKLYPPMITTLLGLKVPPKEKKQLVKYDDDEGNELLVQQAATCFVSGANAFDLLSEEDKELALNTKVMYAPHPYIYISNCKATNDGLTMVNEKKELALDELPPWEEEHIMKLPLIWTNPVTKKHHLQVHGCCVYKMFLPDGTVLELEDARKLIYKWMKPAIAPQNVYAHEWSDGELCVFFNRGVWHSVSGQFDDGEKRLCHQCNIASNDIPKTL</sequence>
<dbReference type="Pfam" id="PF02668">
    <property type="entry name" value="TauD"/>
    <property type="match status" value="1"/>
</dbReference>
<reference evidence="9" key="1">
    <citation type="journal article" date="2016" name="Proc. Natl. Acad. Sci. U.S.A.">
        <title>Comparative genomics of biotechnologically important yeasts.</title>
        <authorList>
            <person name="Riley R."/>
            <person name="Haridas S."/>
            <person name="Wolfe K.H."/>
            <person name="Lopes M.R."/>
            <person name="Hittinger C.T."/>
            <person name="Goeker M."/>
            <person name="Salamov A.A."/>
            <person name="Wisecaver J.H."/>
            <person name="Long T.M."/>
            <person name="Calvey C.H."/>
            <person name="Aerts A.L."/>
            <person name="Barry K.W."/>
            <person name="Choi C."/>
            <person name="Clum A."/>
            <person name="Coughlan A.Y."/>
            <person name="Deshpande S."/>
            <person name="Douglass A.P."/>
            <person name="Hanson S.J."/>
            <person name="Klenk H.-P."/>
            <person name="LaButti K.M."/>
            <person name="Lapidus A."/>
            <person name="Lindquist E.A."/>
            <person name="Lipzen A.M."/>
            <person name="Meier-Kolthoff J.P."/>
            <person name="Ohm R.A."/>
            <person name="Otillar R.P."/>
            <person name="Pangilinan J.L."/>
            <person name="Peng Y."/>
            <person name="Rokas A."/>
            <person name="Rosa C.A."/>
            <person name="Scheuner C."/>
            <person name="Sibirny A.A."/>
            <person name="Slot J.C."/>
            <person name="Stielow J.B."/>
            <person name="Sun H."/>
            <person name="Kurtzman C.P."/>
            <person name="Blackwell M."/>
            <person name="Grigoriev I.V."/>
            <person name="Jeffries T.W."/>
        </authorList>
    </citation>
    <scope>NUCLEOTIDE SEQUENCE [LARGE SCALE GENOMIC DNA]</scope>
    <source>
        <strain evidence="9">NRRL Y-1626</strain>
    </source>
</reference>
<dbReference type="GO" id="GO:0046872">
    <property type="term" value="F:metal ion binding"/>
    <property type="evidence" value="ECO:0007669"/>
    <property type="project" value="UniProtKB-KW"/>
</dbReference>
<evidence type="ECO:0000256" key="1">
    <source>
        <dbReference type="ARBA" id="ARBA00001954"/>
    </source>
</evidence>
<keyword evidence="5" id="KW-0560">Oxidoreductase</keyword>
<evidence type="ECO:0000313" key="9">
    <source>
        <dbReference type="Proteomes" id="UP000092321"/>
    </source>
</evidence>
<keyword evidence="3" id="KW-0479">Metal-binding</keyword>
<dbReference type="OrthoDB" id="93019at2759"/>
<dbReference type="PANTHER" id="PTHR43779:SF2">
    <property type="entry name" value="ALPHA-KETOGLUTARATE-DEPENDENT XANTHINE DIOXYGENASE XAN1"/>
    <property type="match status" value="1"/>
</dbReference>
<evidence type="ECO:0000313" key="8">
    <source>
        <dbReference type="EMBL" id="OBA26333.1"/>
    </source>
</evidence>
<evidence type="ECO:0000256" key="4">
    <source>
        <dbReference type="ARBA" id="ARBA00022964"/>
    </source>
</evidence>
<comment type="similarity">
    <text evidence="2">Belongs to the TfdA dioxygenase family.</text>
</comment>
<evidence type="ECO:0000256" key="6">
    <source>
        <dbReference type="ARBA" id="ARBA00023004"/>
    </source>
</evidence>
<dbReference type="InterPro" id="IPR051178">
    <property type="entry name" value="TfdA_dioxygenase"/>
</dbReference>
<accession>A0A1B7TC97</accession>
<evidence type="ECO:0000259" key="7">
    <source>
        <dbReference type="Pfam" id="PF02668"/>
    </source>
</evidence>
<protein>
    <submittedName>
        <fullName evidence="8">Clavaminate synthase-like protein</fullName>
    </submittedName>
</protein>
<keyword evidence="6" id="KW-0408">Iron</keyword>
<feature type="domain" description="TauD/TfdA-like" evidence="7">
    <location>
        <begin position="37"/>
        <end position="383"/>
    </location>
</feature>
<dbReference type="AlphaFoldDB" id="A0A1B7TC97"/>
<dbReference type="InterPro" id="IPR042098">
    <property type="entry name" value="TauD-like_sf"/>
</dbReference>
<organism evidence="8 9">
    <name type="scientific">Hanseniaspora valbyensis NRRL Y-1626</name>
    <dbReference type="NCBI Taxonomy" id="766949"/>
    <lineage>
        <taxon>Eukaryota</taxon>
        <taxon>Fungi</taxon>
        <taxon>Dikarya</taxon>
        <taxon>Ascomycota</taxon>
        <taxon>Saccharomycotina</taxon>
        <taxon>Saccharomycetes</taxon>
        <taxon>Saccharomycodales</taxon>
        <taxon>Saccharomycodaceae</taxon>
        <taxon>Hanseniaspora</taxon>
    </lineage>
</organism>